<evidence type="ECO:0008006" key="6">
    <source>
        <dbReference type="Google" id="ProtNLM"/>
    </source>
</evidence>
<evidence type="ECO:0000256" key="2">
    <source>
        <dbReference type="ARBA" id="ARBA00023295"/>
    </source>
</evidence>
<dbReference type="OrthoDB" id="9758822at2"/>
<accession>G5HBL4</accession>
<sequence>MRIIVVTCCLAVALMESGFAGTKSENLVPSTPVSMSETAGSLSNAMSRTGISYRLQDNRLSLSDGPIVIRDAAFGAVILENGRSRVICPQDEPIVESVVCETPLGRGLETVYSWTMPEGYGFKYKVTRVGSDRLTVAAEFVNGSLHPVYLQRFLLLDTPRGGFTVRGAAADWMLATTDVEARRMGTLERTLPSEDALRVEKAFNREYLTASGDSVKMADGAWRGYRDDMTLYAAGGEGVSMAAVGLVSDVYFHVRTEGTSMKLEVFGDMSEVLVEPGEVRPSDEVLLSFCPWGAAQEGKDRWLAEVAGVNLTKKPVYGWCSWYRSMRNIMQEDILAMTDYLGKNRNKLPMEVFQIDDGWQKQYYDWNEAGKFSLGMDSLARSIRQAGMVPGVWLSPVAPNPGWDRGGWLFPVSWYAKTRTGVPDWERLDPTNPDVAAFITTSLRNMYRKGYRYFKIDFNNLPLMGVRLFNPKMTRLQAQRELFRLYREAIGPESYLMACNPDQRLFVGYADANRIGPDCLPFDGFTQKWASDDMPTNAWGLYYPIMAMAGRGYQNRITTMGDPDVTYLGQTGKARPAQLLTYHSFIGLYGGFAMTSDHLYKPEFGGEQSVRMMEQLYPVSREAGHAFSGGYDIFGREFGYVADRPYGRSIDLILWNPQHDRNADLTMRHVPVDTLGGRFHVWSFWDERYEGVQDGSYTVRDVAPFEHKLLRLTALSDGPCLIGSNLHISMGATEVISLRCDGDRLVVELDPNAGARDGKLFFYSEQPVSSVSSTNSDVFVCKIQEHVYAVTLSDRERDKREILTLQLGGKEAPSEKDIRKDKRLAGRYRHASFDRAWLRSW</sequence>
<dbReference type="Proteomes" id="UP000006008">
    <property type="component" value="Unassembled WGS sequence"/>
</dbReference>
<dbReference type="Gene3D" id="3.20.20.70">
    <property type="entry name" value="Aldolase class I"/>
    <property type="match status" value="1"/>
</dbReference>
<evidence type="ECO:0000256" key="3">
    <source>
        <dbReference type="SAM" id="SignalP"/>
    </source>
</evidence>
<dbReference type="CDD" id="cd14791">
    <property type="entry name" value="GH36"/>
    <property type="match status" value="1"/>
</dbReference>
<comment type="caution">
    <text evidence="4">The sequence shown here is derived from an EMBL/GenBank/DDBJ whole genome shotgun (WGS) entry which is preliminary data.</text>
</comment>
<dbReference type="SUPFAM" id="SSF51445">
    <property type="entry name" value="(Trans)glycosidases"/>
    <property type="match status" value="1"/>
</dbReference>
<protein>
    <recommendedName>
        <fullName evidence="6">Alpha-galactosidase</fullName>
    </recommendedName>
</protein>
<dbReference type="InterPro" id="IPR002252">
    <property type="entry name" value="Glyco_hydro_36"/>
</dbReference>
<dbReference type="EMBL" id="ADLD01000014">
    <property type="protein sequence ID" value="EHB91241.1"/>
    <property type="molecule type" value="Genomic_DNA"/>
</dbReference>
<organism evidence="4 5">
    <name type="scientific">Alistipes indistinctus YIT 12060</name>
    <dbReference type="NCBI Taxonomy" id="742725"/>
    <lineage>
        <taxon>Bacteria</taxon>
        <taxon>Pseudomonadati</taxon>
        <taxon>Bacteroidota</taxon>
        <taxon>Bacteroidia</taxon>
        <taxon>Bacteroidales</taxon>
        <taxon>Rikenellaceae</taxon>
        <taxon>Alistipes</taxon>
    </lineage>
</organism>
<keyword evidence="5" id="KW-1185">Reference proteome</keyword>
<name>G5HBL4_9BACT</name>
<dbReference type="HOGENOM" id="CLU_017304_0_0_10"/>
<dbReference type="eggNOG" id="COG3345">
    <property type="taxonomic scope" value="Bacteria"/>
</dbReference>
<dbReference type="InterPro" id="IPR050985">
    <property type="entry name" value="Alpha-glycosidase_related"/>
</dbReference>
<proteinExistence type="predicted"/>
<dbReference type="InterPro" id="IPR017853">
    <property type="entry name" value="GH"/>
</dbReference>
<dbReference type="GO" id="GO:0004557">
    <property type="term" value="F:alpha-galactosidase activity"/>
    <property type="evidence" value="ECO:0007669"/>
    <property type="project" value="InterPro"/>
</dbReference>
<feature type="signal peptide" evidence="3">
    <location>
        <begin position="1"/>
        <end position="20"/>
    </location>
</feature>
<keyword evidence="3" id="KW-0732">Signal</keyword>
<dbReference type="GO" id="GO:0016052">
    <property type="term" value="P:carbohydrate catabolic process"/>
    <property type="evidence" value="ECO:0007669"/>
    <property type="project" value="InterPro"/>
</dbReference>
<evidence type="ECO:0000313" key="4">
    <source>
        <dbReference type="EMBL" id="EHB91241.1"/>
    </source>
</evidence>
<keyword evidence="2" id="KW-0326">Glycosidase</keyword>
<reference evidence="4 5" key="1">
    <citation type="submission" date="2011-08" db="EMBL/GenBank/DDBJ databases">
        <title>The Genome Sequence of Alistipes indistinctus YIT 12060.</title>
        <authorList>
            <consortium name="The Broad Institute Genome Sequencing Platform"/>
            <person name="Earl A."/>
            <person name="Ward D."/>
            <person name="Feldgarden M."/>
            <person name="Gevers D."/>
            <person name="Morotomi M."/>
            <person name="Young S.K."/>
            <person name="Zeng Q."/>
            <person name="Gargeya S."/>
            <person name="Fitzgerald M."/>
            <person name="Haas B."/>
            <person name="Abouelleil A."/>
            <person name="Alvarado L."/>
            <person name="Arachchi H.M."/>
            <person name="Berlin A."/>
            <person name="Brown A."/>
            <person name="Chapman S.B."/>
            <person name="Chen Z."/>
            <person name="Dunbar C."/>
            <person name="Freedman E."/>
            <person name="Gearin G."/>
            <person name="Gellesch M."/>
            <person name="Goldberg J."/>
            <person name="Griggs A."/>
            <person name="Gujja S."/>
            <person name="Heiman D."/>
            <person name="Howarth C."/>
            <person name="Larson L."/>
            <person name="Lui A."/>
            <person name="MacDonald P.J.P."/>
            <person name="Montmayeur A."/>
            <person name="Murphy C."/>
            <person name="Neiman D."/>
            <person name="Pearson M."/>
            <person name="Priest M."/>
            <person name="Roberts A."/>
            <person name="Saif S."/>
            <person name="Shea T."/>
            <person name="Shenoy N."/>
            <person name="Sisk P."/>
            <person name="Stolte C."/>
            <person name="Sykes S."/>
            <person name="Wortman J."/>
            <person name="Nusbaum C."/>
            <person name="Birren B."/>
        </authorList>
    </citation>
    <scope>NUCLEOTIDE SEQUENCE [LARGE SCALE GENOMIC DNA]</scope>
    <source>
        <strain evidence="4 5">YIT 12060</strain>
    </source>
</reference>
<dbReference type="PANTHER" id="PTHR43053">
    <property type="entry name" value="GLYCOSIDASE FAMILY 31"/>
    <property type="match status" value="1"/>
</dbReference>
<dbReference type="PATRIC" id="fig|742725.3.peg.2396"/>
<evidence type="ECO:0000313" key="5">
    <source>
        <dbReference type="Proteomes" id="UP000006008"/>
    </source>
</evidence>
<feature type="chain" id="PRO_5003478033" description="Alpha-galactosidase" evidence="3">
    <location>
        <begin position="21"/>
        <end position="841"/>
    </location>
</feature>
<dbReference type="PANTHER" id="PTHR43053:SF3">
    <property type="entry name" value="ALPHA-GALACTOSIDASE C-RELATED"/>
    <property type="match status" value="1"/>
</dbReference>
<keyword evidence="1" id="KW-0378">Hydrolase</keyword>
<evidence type="ECO:0000256" key="1">
    <source>
        <dbReference type="ARBA" id="ARBA00022801"/>
    </source>
</evidence>
<gene>
    <name evidence="4" type="ORF">HMPREF9450_02324</name>
</gene>
<dbReference type="AlphaFoldDB" id="G5HBL4"/>
<dbReference type="InterPro" id="IPR013785">
    <property type="entry name" value="Aldolase_TIM"/>
</dbReference>